<dbReference type="NCBIfam" id="TIGR01855">
    <property type="entry name" value="IMP_synth_hisH"/>
    <property type="match status" value="1"/>
</dbReference>
<evidence type="ECO:0000256" key="8">
    <source>
        <dbReference type="ARBA" id="ARBA00023102"/>
    </source>
</evidence>
<keyword evidence="6 12" id="KW-0378">Hydrolase</keyword>
<reference evidence="16" key="1">
    <citation type="submission" date="2019-06" db="EMBL/GenBank/DDBJ databases">
        <title>Alistipes onderdonkii subsp. vulgaris subsp. nov., Alistipes dispar sp. nov. and Alistipes communis sp. nov., isolated from human faeces, and creation of Alistipes onderdonkii subsp. onderdonkii subsp. nov.</title>
        <authorList>
            <person name="Sakamoto M."/>
            <person name="Ikeyama N."/>
            <person name="Ogata Y."/>
            <person name="Suda W."/>
            <person name="Iino T."/>
            <person name="Hattori M."/>
            <person name="Ohkuma M."/>
        </authorList>
    </citation>
    <scope>NUCLEOTIDE SEQUENCE [LARGE SCALE GENOMIC DNA]</scope>
    <source>
        <strain evidence="16">5CBH24</strain>
    </source>
</reference>
<dbReference type="PROSITE" id="PS51274">
    <property type="entry name" value="GATASE_COBBQ"/>
    <property type="match status" value="1"/>
</dbReference>
<dbReference type="Gene3D" id="3.40.50.880">
    <property type="match status" value="1"/>
</dbReference>
<dbReference type="RefSeq" id="WP_141412922.1">
    <property type="nucleotide sequence ID" value="NZ_AP019735.1"/>
</dbReference>
<dbReference type="PROSITE" id="PS51273">
    <property type="entry name" value="GATASE_TYPE_1"/>
    <property type="match status" value="1"/>
</dbReference>
<protein>
    <recommendedName>
        <fullName evidence="12">Imidazole glycerol phosphate synthase subunit HisH</fullName>
        <ecNumber evidence="12">4.3.2.10</ecNumber>
    </recommendedName>
    <alternativeName>
        <fullName evidence="12">IGP synthase glutaminase subunit</fullName>
        <ecNumber evidence="12">3.5.1.2</ecNumber>
    </alternativeName>
    <alternativeName>
        <fullName evidence="12">IGP synthase subunit HisH</fullName>
    </alternativeName>
    <alternativeName>
        <fullName evidence="12">ImGP synthase subunit HisH</fullName>
        <shortName evidence="12">IGPS subunit HisH</shortName>
    </alternativeName>
</protein>
<evidence type="ECO:0000256" key="4">
    <source>
        <dbReference type="ARBA" id="ARBA00022490"/>
    </source>
</evidence>
<dbReference type="PANTHER" id="PTHR42701">
    <property type="entry name" value="IMIDAZOLE GLYCEROL PHOSPHATE SYNTHASE SUBUNIT HISH"/>
    <property type="match status" value="1"/>
</dbReference>
<dbReference type="CDD" id="cd01748">
    <property type="entry name" value="GATase1_IGP_Synthase"/>
    <property type="match status" value="1"/>
</dbReference>
<name>A0A4Y1WTS5_9BACT</name>
<comment type="function">
    <text evidence="12">IGPS catalyzes the conversion of PRFAR and glutamine to IGP, AICAR and glutamate. The HisH subunit catalyzes the hydrolysis of glutamine to glutamate and ammonia as part of the synthesis of IGP and AICAR. The resulting ammonia molecule is channeled to the active site of HisF.</text>
</comment>
<evidence type="ECO:0000256" key="3">
    <source>
        <dbReference type="ARBA" id="ARBA00011152"/>
    </source>
</evidence>
<evidence type="ECO:0000256" key="2">
    <source>
        <dbReference type="ARBA" id="ARBA00005091"/>
    </source>
</evidence>
<evidence type="ECO:0000313" key="15">
    <source>
        <dbReference type="EMBL" id="BBL04490.1"/>
    </source>
</evidence>
<dbReference type="InterPro" id="IPR010139">
    <property type="entry name" value="Imidazole-glycPsynth_HisH"/>
</dbReference>
<dbReference type="GO" id="GO:0016829">
    <property type="term" value="F:lyase activity"/>
    <property type="evidence" value="ECO:0007669"/>
    <property type="project" value="UniProtKB-KW"/>
</dbReference>
<dbReference type="PANTHER" id="PTHR42701:SF1">
    <property type="entry name" value="IMIDAZOLE GLYCEROL PHOSPHATE SYNTHASE SUBUNIT HISH"/>
    <property type="match status" value="1"/>
</dbReference>
<dbReference type="FunFam" id="3.40.50.880:FF:000009">
    <property type="entry name" value="Imidazole glycerol phosphate synthase subunit HisH"/>
    <property type="match status" value="1"/>
</dbReference>
<keyword evidence="9 12" id="KW-0456">Lyase</keyword>
<keyword evidence="5 12" id="KW-0028">Amino-acid biosynthesis</keyword>
<keyword evidence="16" id="KW-1185">Reference proteome</keyword>
<keyword evidence="4 12" id="KW-0963">Cytoplasm</keyword>
<dbReference type="InterPro" id="IPR017926">
    <property type="entry name" value="GATASE"/>
</dbReference>
<proteinExistence type="inferred from homology"/>
<evidence type="ECO:0000313" key="16">
    <source>
        <dbReference type="Proteomes" id="UP000318946"/>
    </source>
</evidence>
<dbReference type="OrthoDB" id="9807137at2"/>
<dbReference type="UniPathway" id="UPA00031">
    <property type="reaction ID" value="UER00010"/>
</dbReference>
<dbReference type="GO" id="GO:0005737">
    <property type="term" value="C:cytoplasm"/>
    <property type="evidence" value="ECO:0007669"/>
    <property type="project" value="UniProtKB-SubCell"/>
</dbReference>
<dbReference type="KEGG" id="acou:A5CBH24_18030"/>
<evidence type="ECO:0000256" key="11">
    <source>
        <dbReference type="ARBA" id="ARBA00049534"/>
    </source>
</evidence>
<evidence type="ECO:0000259" key="14">
    <source>
        <dbReference type="Pfam" id="PF00117"/>
    </source>
</evidence>
<comment type="subunit">
    <text evidence="3 12">Heterodimer of HisH and HisF.</text>
</comment>
<dbReference type="EMBL" id="AP019735">
    <property type="protein sequence ID" value="BBL04490.1"/>
    <property type="molecule type" value="Genomic_DNA"/>
</dbReference>
<evidence type="ECO:0000256" key="1">
    <source>
        <dbReference type="ARBA" id="ARBA00004496"/>
    </source>
</evidence>
<dbReference type="AlphaFoldDB" id="A0A4Y1WTS5"/>
<dbReference type="PIRSF" id="PIRSF000495">
    <property type="entry name" value="Amidotransf_hisH"/>
    <property type="match status" value="1"/>
</dbReference>
<dbReference type="Proteomes" id="UP000318946">
    <property type="component" value="Chromosome"/>
</dbReference>
<comment type="pathway">
    <text evidence="2 12">Amino-acid biosynthesis; L-histidine biosynthesis; L-histidine from 5-phospho-alpha-D-ribose 1-diphosphate: step 5/9.</text>
</comment>
<dbReference type="HAMAP" id="MF_00278">
    <property type="entry name" value="HisH"/>
    <property type="match status" value="1"/>
</dbReference>
<evidence type="ECO:0000256" key="6">
    <source>
        <dbReference type="ARBA" id="ARBA00022801"/>
    </source>
</evidence>
<feature type="active site" description="Nucleophile" evidence="12 13">
    <location>
        <position position="76"/>
    </location>
</feature>
<feature type="active site" evidence="12 13">
    <location>
        <position position="179"/>
    </location>
</feature>
<dbReference type="GO" id="GO:0004359">
    <property type="term" value="F:glutaminase activity"/>
    <property type="evidence" value="ECO:0007669"/>
    <property type="project" value="UniProtKB-EC"/>
</dbReference>
<comment type="catalytic activity">
    <reaction evidence="10 12">
        <text>5-[(5-phospho-1-deoxy-D-ribulos-1-ylimino)methylamino]-1-(5-phospho-beta-D-ribosyl)imidazole-4-carboxamide + L-glutamine = D-erythro-1-(imidazol-4-yl)glycerol 3-phosphate + 5-amino-1-(5-phospho-beta-D-ribosyl)imidazole-4-carboxamide + L-glutamate + H(+)</text>
        <dbReference type="Rhea" id="RHEA:24793"/>
        <dbReference type="ChEBI" id="CHEBI:15378"/>
        <dbReference type="ChEBI" id="CHEBI:29985"/>
        <dbReference type="ChEBI" id="CHEBI:58278"/>
        <dbReference type="ChEBI" id="CHEBI:58359"/>
        <dbReference type="ChEBI" id="CHEBI:58475"/>
        <dbReference type="ChEBI" id="CHEBI:58525"/>
        <dbReference type="EC" id="4.3.2.10"/>
    </reaction>
</comment>
<evidence type="ECO:0000256" key="7">
    <source>
        <dbReference type="ARBA" id="ARBA00022962"/>
    </source>
</evidence>
<evidence type="ECO:0000256" key="9">
    <source>
        <dbReference type="ARBA" id="ARBA00023239"/>
    </source>
</evidence>
<organism evidence="15 16">
    <name type="scientific">Alistipes communis</name>
    <dbReference type="NCBI Taxonomy" id="2585118"/>
    <lineage>
        <taxon>Bacteria</taxon>
        <taxon>Pseudomonadati</taxon>
        <taxon>Bacteroidota</taxon>
        <taxon>Bacteroidia</taxon>
        <taxon>Bacteroidales</taxon>
        <taxon>Rikenellaceae</taxon>
        <taxon>Alistipes</taxon>
    </lineage>
</organism>
<gene>
    <name evidence="12 15" type="primary">hisH</name>
    <name evidence="15" type="ORF">A5CBH24_18030</name>
</gene>
<dbReference type="Pfam" id="PF00117">
    <property type="entry name" value="GATase"/>
    <property type="match status" value="1"/>
</dbReference>
<evidence type="ECO:0000256" key="10">
    <source>
        <dbReference type="ARBA" id="ARBA00047838"/>
    </source>
</evidence>
<evidence type="ECO:0000256" key="5">
    <source>
        <dbReference type="ARBA" id="ARBA00022605"/>
    </source>
</evidence>
<dbReference type="InterPro" id="IPR029062">
    <property type="entry name" value="Class_I_gatase-like"/>
</dbReference>
<sequence>MTAIIDYDTGNLRSVAEALRRAGAEFTVTADPATLLRAERVILPGVGEASSAMARLREKGLDTLVPALTCPVLGICIGMQLLCRSSEEGDAACLGIFPTDVVRLPDRTADGPLKVPHMGWDTVDTLRGPLFEGIDAQTYVYYVHSYAPRLCDAAIAATDYGMRFSAALARDNFFGTQFHPEKSGAAGSRILRNFLTLK</sequence>
<evidence type="ECO:0000256" key="13">
    <source>
        <dbReference type="PIRSR" id="PIRSR000495-1"/>
    </source>
</evidence>
<feature type="active site" evidence="12 13">
    <location>
        <position position="181"/>
    </location>
</feature>
<dbReference type="GO" id="GO:0000105">
    <property type="term" value="P:L-histidine biosynthetic process"/>
    <property type="evidence" value="ECO:0007669"/>
    <property type="project" value="UniProtKB-UniRule"/>
</dbReference>
<comment type="catalytic activity">
    <reaction evidence="11 12">
        <text>L-glutamine + H2O = L-glutamate + NH4(+)</text>
        <dbReference type="Rhea" id="RHEA:15889"/>
        <dbReference type="ChEBI" id="CHEBI:15377"/>
        <dbReference type="ChEBI" id="CHEBI:28938"/>
        <dbReference type="ChEBI" id="CHEBI:29985"/>
        <dbReference type="ChEBI" id="CHEBI:58359"/>
        <dbReference type="EC" id="3.5.1.2"/>
    </reaction>
</comment>
<evidence type="ECO:0000256" key="12">
    <source>
        <dbReference type="HAMAP-Rule" id="MF_00278"/>
    </source>
</evidence>
<accession>A0A4Y1WTS5</accession>
<dbReference type="GO" id="GO:0000107">
    <property type="term" value="F:imidazoleglycerol-phosphate synthase activity"/>
    <property type="evidence" value="ECO:0007669"/>
    <property type="project" value="UniProtKB-UniRule"/>
</dbReference>
<comment type="subcellular location">
    <subcellularLocation>
        <location evidence="1 12">Cytoplasm</location>
    </subcellularLocation>
</comment>
<dbReference type="SUPFAM" id="SSF52317">
    <property type="entry name" value="Class I glutamine amidotransferase-like"/>
    <property type="match status" value="1"/>
</dbReference>
<dbReference type="GeneID" id="78342520"/>
<feature type="domain" description="Glutamine amidotransferase" evidence="14">
    <location>
        <begin position="4"/>
        <end position="195"/>
    </location>
</feature>
<dbReference type="EC" id="3.5.1.2" evidence="12"/>
<keyword evidence="8 12" id="KW-0368">Histidine biosynthesis</keyword>
<dbReference type="EC" id="4.3.2.10" evidence="12"/>
<keyword evidence="7 12" id="KW-0315">Glutamine amidotransferase</keyword>